<name>A0ACC6Q9K5_9ACTN</name>
<reference evidence="1" key="1">
    <citation type="submission" date="2024-03" db="EMBL/GenBank/DDBJ databases">
        <title>Novel Streptomyces species of biotechnological and ecological value are a feature of Machair soil.</title>
        <authorList>
            <person name="Prole J.R."/>
            <person name="Goodfellow M."/>
            <person name="Allenby N."/>
            <person name="Ward A.C."/>
        </authorList>
    </citation>
    <scope>NUCLEOTIDE SEQUENCE</scope>
    <source>
        <strain evidence="1">MS1.AVA.4</strain>
    </source>
</reference>
<comment type="caution">
    <text evidence="1">The sequence shown here is derived from an EMBL/GenBank/DDBJ whole genome shotgun (WGS) entry which is preliminary data.</text>
</comment>
<evidence type="ECO:0000313" key="1">
    <source>
        <dbReference type="EMBL" id="MEJ8655150.1"/>
    </source>
</evidence>
<proteinExistence type="predicted"/>
<keyword evidence="2" id="KW-1185">Reference proteome</keyword>
<protein>
    <submittedName>
        <fullName evidence="1">Sec-independent protein translocase subunit TatA</fullName>
    </submittedName>
</protein>
<sequence>MFGKLGAPEILLILVVVILLFGAKRLPDMARSLGQSMRILKTETKAMRTREDETTAAGPPPALADSASRIESQRPLAAAPGQQEDTAAAGARTQEAVGTH</sequence>
<evidence type="ECO:0000313" key="2">
    <source>
        <dbReference type="Proteomes" id="UP001375539"/>
    </source>
</evidence>
<gene>
    <name evidence="1" type="primary">tatA</name>
    <name evidence="1" type="ORF">WKI58_01180</name>
</gene>
<accession>A0ACC6Q9K5</accession>
<dbReference type="EMBL" id="JBBKAI010000002">
    <property type="protein sequence ID" value="MEJ8655150.1"/>
    <property type="molecule type" value="Genomic_DNA"/>
</dbReference>
<dbReference type="Proteomes" id="UP001375539">
    <property type="component" value="Unassembled WGS sequence"/>
</dbReference>
<organism evidence="1 2">
    <name type="scientific">Streptomyces pratisoli</name>
    <dbReference type="NCBI Taxonomy" id="3139917"/>
    <lineage>
        <taxon>Bacteria</taxon>
        <taxon>Bacillati</taxon>
        <taxon>Actinomycetota</taxon>
        <taxon>Actinomycetes</taxon>
        <taxon>Kitasatosporales</taxon>
        <taxon>Streptomycetaceae</taxon>
        <taxon>Streptomyces</taxon>
    </lineage>
</organism>